<name>A0A1E7Z2V2_9GAMM</name>
<dbReference type="Proteomes" id="UP000243534">
    <property type="component" value="Unassembled WGS sequence"/>
</dbReference>
<protein>
    <submittedName>
        <fullName evidence="2">Uncharacterized protein</fullName>
    </submittedName>
</protein>
<dbReference type="EMBL" id="MAYS01000134">
    <property type="protein sequence ID" value="OFC63096.1"/>
    <property type="molecule type" value="Genomic_DNA"/>
</dbReference>
<accession>A0A1E7Z2V2</accession>
<evidence type="ECO:0000313" key="3">
    <source>
        <dbReference type="Proteomes" id="UP000243534"/>
    </source>
</evidence>
<feature type="region of interest" description="Disordered" evidence="1">
    <location>
        <begin position="1"/>
        <end position="31"/>
    </location>
</feature>
<evidence type="ECO:0000313" key="2">
    <source>
        <dbReference type="EMBL" id="OFC63096.1"/>
    </source>
</evidence>
<reference evidence="2 3" key="1">
    <citation type="submission" date="2016-07" db="EMBL/GenBank/DDBJ databases">
        <authorList>
            <person name="Yuval B."/>
        </authorList>
    </citation>
    <scope>NUCLEOTIDE SEQUENCE [LARGE SCALE GENOMIC DNA]</scope>
    <source>
        <strain evidence="2 3">IL</strain>
    </source>
</reference>
<gene>
    <name evidence="2" type="ORF">BBW68_06700</name>
</gene>
<evidence type="ECO:0000256" key="1">
    <source>
        <dbReference type="SAM" id="MobiDB-lite"/>
    </source>
</evidence>
<sequence length="143" mass="14998">MRGKDNTPPVTGGGTAHIDASISRRRRKRRRCVTTTDPAFKGVQGGKALTAFQILALMILAYGMIAQAATGTGAGHSAAEGTTKHDDSSPVGVELADIMIQAGHDNNIRPAIKIFAAIHSKLFTSPHAPCREVPPACGQSVEK</sequence>
<comment type="caution">
    <text evidence="2">The sequence shown here is derived from an EMBL/GenBank/DDBJ whole genome shotgun (WGS) entry which is preliminary data.</text>
</comment>
<dbReference type="AlphaFoldDB" id="A0A1E7Z2V2"/>
<organism evidence="2 3">
    <name type="scientific">Candidatus Erwinia dacicola</name>
    <dbReference type="NCBI Taxonomy" id="252393"/>
    <lineage>
        <taxon>Bacteria</taxon>
        <taxon>Pseudomonadati</taxon>
        <taxon>Pseudomonadota</taxon>
        <taxon>Gammaproteobacteria</taxon>
        <taxon>Enterobacterales</taxon>
        <taxon>Erwiniaceae</taxon>
        <taxon>Erwinia</taxon>
    </lineage>
</organism>
<proteinExistence type="predicted"/>